<dbReference type="Gene3D" id="1.10.1240.10">
    <property type="entry name" value="Methionine synthase domain"/>
    <property type="match status" value="1"/>
</dbReference>
<name>A0A7R9AIQ1_9CRUS</name>
<dbReference type="PANTHER" id="PTHR45833">
    <property type="entry name" value="METHIONINE SYNTHASE"/>
    <property type="match status" value="1"/>
</dbReference>
<dbReference type="Gene3D" id="3.20.20.20">
    <property type="entry name" value="Dihydropteroate synthase-like"/>
    <property type="match status" value="1"/>
</dbReference>
<dbReference type="GO" id="GO:0008705">
    <property type="term" value="F:methionine synthase activity"/>
    <property type="evidence" value="ECO:0007669"/>
    <property type="project" value="TreeGrafter"/>
</dbReference>
<dbReference type="EMBL" id="CAJPEV010011432">
    <property type="protein sequence ID" value="CAG0906246.1"/>
    <property type="molecule type" value="Genomic_DNA"/>
</dbReference>
<evidence type="ECO:0000313" key="5">
    <source>
        <dbReference type="EMBL" id="CAD7254662.1"/>
    </source>
</evidence>
<dbReference type="GO" id="GO:0046653">
    <property type="term" value="P:tetrahydrofolate metabolic process"/>
    <property type="evidence" value="ECO:0007669"/>
    <property type="project" value="TreeGrafter"/>
</dbReference>
<keyword evidence="1" id="KW-0808">Transferase</keyword>
<sequence length="122" mass="13994">MHSAFLYHAIQHGMDMGIVNPTMLEVYDEVPKDLMNLVEDVLLNRNDEATERLLDKAESLKDTKKDVQVNVLEWRTKSIEERINHAIIKGVVEFIDEDTLEALEAYKEPIRVIEGPLMDAMG</sequence>
<dbReference type="OrthoDB" id="261426at2759"/>
<keyword evidence="6" id="KW-1185">Reference proteome</keyword>
<dbReference type="InterPro" id="IPR011005">
    <property type="entry name" value="Dihydropteroate_synth-like_sf"/>
</dbReference>
<evidence type="ECO:0000259" key="4">
    <source>
        <dbReference type="PROSITE" id="PS51337"/>
    </source>
</evidence>
<evidence type="ECO:0000256" key="1">
    <source>
        <dbReference type="ARBA" id="ARBA00022679"/>
    </source>
</evidence>
<feature type="domain" description="B12-binding N-terminal" evidence="4">
    <location>
        <begin position="70"/>
        <end position="122"/>
    </location>
</feature>
<evidence type="ECO:0000313" key="6">
    <source>
        <dbReference type="Proteomes" id="UP000677054"/>
    </source>
</evidence>
<reference evidence="5" key="1">
    <citation type="submission" date="2020-11" db="EMBL/GenBank/DDBJ databases">
        <authorList>
            <person name="Tran Van P."/>
        </authorList>
    </citation>
    <scope>NUCLEOTIDE SEQUENCE</scope>
</reference>
<dbReference type="GO" id="GO:0005829">
    <property type="term" value="C:cytosol"/>
    <property type="evidence" value="ECO:0007669"/>
    <property type="project" value="TreeGrafter"/>
</dbReference>
<dbReference type="PROSITE" id="PS51337">
    <property type="entry name" value="B12_BINDING_NTER"/>
    <property type="match status" value="1"/>
</dbReference>
<keyword evidence="3" id="KW-0170">Cobalt</keyword>
<feature type="non-terminal residue" evidence="5">
    <location>
        <position position="122"/>
    </location>
</feature>
<proteinExistence type="predicted"/>
<evidence type="ECO:0000256" key="2">
    <source>
        <dbReference type="ARBA" id="ARBA00022723"/>
    </source>
</evidence>
<dbReference type="InterPro" id="IPR003759">
    <property type="entry name" value="Cbl-bd_cap"/>
</dbReference>
<organism evidence="5">
    <name type="scientific">Darwinula stevensoni</name>
    <dbReference type="NCBI Taxonomy" id="69355"/>
    <lineage>
        <taxon>Eukaryota</taxon>
        <taxon>Metazoa</taxon>
        <taxon>Ecdysozoa</taxon>
        <taxon>Arthropoda</taxon>
        <taxon>Crustacea</taxon>
        <taxon>Oligostraca</taxon>
        <taxon>Ostracoda</taxon>
        <taxon>Podocopa</taxon>
        <taxon>Podocopida</taxon>
        <taxon>Darwinulocopina</taxon>
        <taxon>Darwinuloidea</taxon>
        <taxon>Darwinulidae</taxon>
        <taxon>Darwinula</taxon>
    </lineage>
</organism>
<protein>
    <recommendedName>
        <fullName evidence="4">B12-binding N-terminal domain-containing protein</fullName>
    </recommendedName>
</protein>
<dbReference type="Pfam" id="PF02607">
    <property type="entry name" value="B12-binding_2"/>
    <property type="match status" value="1"/>
</dbReference>
<dbReference type="InterPro" id="IPR050554">
    <property type="entry name" value="Met_Synthase/Corrinoid"/>
</dbReference>
<evidence type="ECO:0000256" key="3">
    <source>
        <dbReference type="ARBA" id="ARBA00023285"/>
    </source>
</evidence>
<dbReference type="SUPFAM" id="SSF47644">
    <property type="entry name" value="Methionine synthase domain"/>
    <property type="match status" value="1"/>
</dbReference>
<dbReference type="InterPro" id="IPR036594">
    <property type="entry name" value="Meth_synthase_dom"/>
</dbReference>
<keyword evidence="2" id="KW-0479">Metal-binding</keyword>
<dbReference type="AlphaFoldDB" id="A0A7R9AIQ1"/>
<dbReference type="SUPFAM" id="SSF51717">
    <property type="entry name" value="Dihydropteroate synthetase-like"/>
    <property type="match status" value="1"/>
</dbReference>
<dbReference type="GO" id="GO:0046872">
    <property type="term" value="F:metal ion binding"/>
    <property type="evidence" value="ECO:0007669"/>
    <property type="project" value="UniProtKB-KW"/>
</dbReference>
<dbReference type="EMBL" id="LR910950">
    <property type="protein sequence ID" value="CAD7254662.1"/>
    <property type="molecule type" value="Genomic_DNA"/>
</dbReference>
<accession>A0A7R9AIQ1</accession>
<dbReference type="GO" id="GO:0050667">
    <property type="term" value="P:homocysteine metabolic process"/>
    <property type="evidence" value="ECO:0007669"/>
    <property type="project" value="TreeGrafter"/>
</dbReference>
<gene>
    <name evidence="5" type="ORF">DSTB1V02_LOCUS14408</name>
</gene>
<dbReference type="PANTHER" id="PTHR45833:SF1">
    <property type="entry name" value="METHIONINE SYNTHASE"/>
    <property type="match status" value="1"/>
</dbReference>
<dbReference type="Proteomes" id="UP000677054">
    <property type="component" value="Unassembled WGS sequence"/>
</dbReference>